<protein>
    <submittedName>
        <fullName evidence="1">Uncharacterized protein</fullName>
    </submittedName>
</protein>
<proteinExistence type="predicted"/>
<accession>F6D619</accession>
<dbReference type="Proteomes" id="UP000009231">
    <property type="component" value="Chromosome"/>
</dbReference>
<dbReference type="KEGG" id="mew:MSWAN_0631"/>
<reference evidence="1 2" key="1">
    <citation type="journal article" date="2014" name="Int. J. Syst. Evol. Microbiol.">
        <title>Methanobacterium paludis sp. nov. and a novel strain of Methanobacterium lacus isolated from northern peatlands.</title>
        <authorList>
            <person name="Cadillo-Quiroz H."/>
            <person name="Brauer S.L."/>
            <person name="Goodson N."/>
            <person name="Yavitt J.B."/>
            <person name="Zinder S.H."/>
        </authorList>
    </citation>
    <scope>NUCLEOTIDE SEQUENCE [LARGE SCALE GENOMIC DNA]</scope>
    <source>
        <strain evidence="2">DSM 25820 / JCM 18151 / SWAN1</strain>
    </source>
</reference>
<gene>
    <name evidence="1" type="ordered locus">MSWAN_0631</name>
</gene>
<evidence type="ECO:0000313" key="1">
    <source>
        <dbReference type="EMBL" id="AEG17667.1"/>
    </source>
</evidence>
<dbReference type="EMBL" id="CP002772">
    <property type="protein sequence ID" value="AEG17667.1"/>
    <property type="molecule type" value="Genomic_DNA"/>
</dbReference>
<organism evidence="1 2">
    <name type="scientific">Methanobacterium paludis (strain DSM 25820 / JCM 18151 / SWAN1)</name>
    <dbReference type="NCBI Taxonomy" id="868131"/>
    <lineage>
        <taxon>Archaea</taxon>
        <taxon>Methanobacteriati</taxon>
        <taxon>Methanobacteriota</taxon>
        <taxon>Methanomada group</taxon>
        <taxon>Methanobacteria</taxon>
        <taxon>Methanobacteriales</taxon>
        <taxon>Methanobacteriaceae</taxon>
        <taxon>Methanobacterium</taxon>
    </lineage>
</organism>
<evidence type="ECO:0000313" key="2">
    <source>
        <dbReference type="Proteomes" id="UP000009231"/>
    </source>
</evidence>
<sequence length="59" mass="6793">MEKNNSQSTKSSLTSSERVLSVLFGFGLYGPQVYAKKYESLKTKRILQPDYESIVRFLE</sequence>
<keyword evidence="2" id="KW-1185">Reference proteome</keyword>
<dbReference type="HOGENOM" id="CLU_2949345_0_0_2"/>
<dbReference type="AlphaFoldDB" id="F6D619"/>
<name>F6D619_METPW</name>